<proteinExistence type="predicted"/>
<dbReference type="EMBL" id="JXMW01000001">
    <property type="protein sequence ID" value="OQD59816.1"/>
    <property type="molecule type" value="Genomic_DNA"/>
</dbReference>
<gene>
    <name evidence="1" type="ORF">MBBAR_1c02230</name>
</gene>
<sequence length="172" mass="20546">MEDCNVFREKIIRTWHLDKEGKDYLGGPSKYFGFYMKEMIFQDDKYFKTVIRYNPFHIMEIYSEKLLSLTHKELENRCEENNKNSNWEILKEYYENPDEEFLSILEGYKKSSSKITLDKGPNGSITKGRLIVPINIARKLDYRTGNCKVYYDEERGDVFIHFNTKKSVNYGK</sequence>
<evidence type="ECO:0000313" key="2">
    <source>
        <dbReference type="Proteomes" id="UP000191661"/>
    </source>
</evidence>
<protein>
    <submittedName>
        <fullName evidence="1">Uncharacterized protein</fullName>
    </submittedName>
</protein>
<reference evidence="1 2" key="1">
    <citation type="submission" date="2014-12" db="EMBL/GenBank/DDBJ databases">
        <title>Genome sequence of Methanobrevibacter arboriphilicus DH1, DSM1125.</title>
        <authorList>
            <person name="Poehlein A."/>
            <person name="Thauer R.K."/>
            <person name="Seedorf H."/>
            <person name="Daniel R."/>
        </authorList>
    </citation>
    <scope>NUCLEOTIDE SEQUENCE [LARGE SCALE GENOMIC DNA]</scope>
    <source>
        <strain evidence="1 2">DH1</strain>
    </source>
</reference>
<organism evidence="1 2">
    <name type="scientific">Methanobrevibacter arboriphilus JCM 13429 = DSM 1125</name>
    <dbReference type="NCBI Taxonomy" id="1300164"/>
    <lineage>
        <taxon>Archaea</taxon>
        <taxon>Methanobacteriati</taxon>
        <taxon>Methanobacteriota</taxon>
        <taxon>Methanomada group</taxon>
        <taxon>Methanobacteria</taxon>
        <taxon>Methanobacteriales</taxon>
        <taxon>Methanobacteriaceae</taxon>
        <taxon>Methanobrevibacter</taxon>
    </lineage>
</organism>
<dbReference type="RefSeq" id="WP_080459436.1">
    <property type="nucleotide sequence ID" value="NZ_JXMW01000001.1"/>
</dbReference>
<dbReference type="Proteomes" id="UP000191661">
    <property type="component" value="Unassembled WGS sequence"/>
</dbReference>
<comment type="caution">
    <text evidence="1">The sequence shown here is derived from an EMBL/GenBank/DDBJ whole genome shotgun (WGS) entry which is preliminary data.</text>
</comment>
<accession>A0A1V6N5R1</accession>
<name>A0A1V6N5R1_METAZ</name>
<keyword evidence="2" id="KW-1185">Reference proteome</keyword>
<evidence type="ECO:0000313" key="1">
    <source>
        <dbReference type="EMBL" id="OQD59816.1"/>
    </source>
</evidence>
<dbReference type="AlphaFoldDB" id="A0A1V6N5R1"/>